<dbReference type="InterPro" id="IPR051863">
    <property type="entry name" value="HIPP"/>
</dbReference>
<accession>A0ABM3HVF6</accession>
<protein>
    <submittedName>
        <fullName evidence="8">Heavy metal-associated isoprenylated plant protein 39-like isoform X1</fullName>
    </submittedName>
</protein>
<dbReference type="PANTHER" id="PTHR45811">
    <property type="entry name" value="COPPER TRANSPORT PROTEIN FAMILY-RELATED"/>
    <property type="match status" value="1"/>
</dbReference>
<keyword evidence="1" id="KW-0488">Methylation</keyword>
<organism evidence="7 8">
    <name type="scientific">Rhodamnia argentea</name>
    <dbReference type="NCBI Taxonomy" id="178133"/>
    <lineage>
        <taxon>Eukaryota</taxon>
        <taxon>Viridiplantae</taxon>
        <taxon>Streptophyta</taxon>
        <taxon>Embryophyta</taxon>
        <taxon>Tracheophyta</taxon>
        <taxon>Spermatophyta</taxon>
        <taxon>Magnoliopsida</taxon>
        <taxon>eudicotyledons</taxon>
        <taxon>Gunneridae</taxon>
        <taxon>Pentapetalae</taxon>
        <taxon>rosids</taxon>
        <taxon>malvids</taxon>
        <taxon>Myrtales</taxon>
        <taxon>Myrtaceae</taxon>
        <taxon>Myrtoideae</taxon>
        <taxon>Myrteae</taxon>
        <taxon>Australasian group</taxon>
        <taxon>Rhodamnia</taxon>
    </lineage>
</organism>
<evidence type="ECO:0000256" key="1">
    <source>
        <dbReference type="ARBA" id="ARBA00022481"/>
    </source>
</evidence>
<dbReference type="InterPro" id="IPR006121">
    <property type="entry name" value="HMA_dom"/>
</dbReference>
<name>A0ABM3HVF6_9MYRT</name>
<keyword evidence="7" id="KW-1185">Reference proteome</keyword>
<dbReference type="PROSITE" id="PS50846">
    <property type="entry name" value="HMA_2"/>
    <property type="match status" value="1"/>
</dbReference>
<reference evidence="8" key="1">
    <citation type="submission" date="2025-08" db="UniProtKB">
        <authorList>
            <consortium name="RefSeq"/>
        </authorList>
    </citation>
    <scope>IDENTIFICATION</scope>
    <source>
        <tissue evidence="8">Leaf</tissue>
    </source>
</reference>
<feature type="domain" description="HMA" evidence="6">
    <location>
        <begin position="43"/>
        <end position="110"/>
    </location>
</feature>
<proteinExistence type="inferred from homology"/>
<evidence type="ECO:0000256" key="3">
    <source>
        <dbReference type="ARBA" id="ARBA00023288"/>
    </source>
</evidence>
<dbReference type="Proteomes" id="UP000827889">
    <property type="component" value="Chromosome 8"/>
</dbReference>
<keyword evidence="2" id="KW-0479">Metal-binding</keyword>
<dbReference type="PANTHER" id="PTHR45811:SF50">
    <property type="entry name" value="HEAVY METAL-ASSOCIATED ISOPRENYLATED PLANT PROTEIN 12-RELATED"/>
    <property type="match status" value="1"/>
</dbReference>
<gene>
    <name evidence="8" type="primary">LOC115738304</name>
</gene>
<dbReference type="GeneID" id="115738304"/>
<evidence type="ECO:0000256" key="4">
    <source>
        <dbReference type="ARBA" id="ARBA00023289"/>
    </source>
</evidence>
<evidence type="ECO:0000259" key="6">
    <source>
        <dbReference type="PROSITE" id="PS50846"/>
    </source>
</evidence>
<sequence length="151" mass="16994">MRARTNTLCFYLRRVSFRVFLASKSKARADTISALGNPRQKLLQKLVVKVNLHNDRDRSKAMQVVSGFGGIGSLNMDMNDSKLTVSGDFDPVKVVNKLRKSWPTEIVSVGPAKADDGKKNEDLVKAYEAYYSPPLTYYYMPHEETPNCVIC</sequence>
<dbReference type="RefSeq" id="XP_048140579.1">
    <property type="nucleotide sequence ID" value="XM_048284622.1"/>
</dbReference>
<keyword evidence="4" id="KW-0636">Prenylation</keyword>
<evidence type="ECO:0000313" key="8">
    <source>
        <dbReference type="RefSeq" id="XP_048140579.1"/>
    </source>
</evidence>
<evidence type="ECO:0000313" key="7">
    <source>
        <dbReference type="Proteomes" id="UP000827889"/>
    </source>
</evidence>
<evidence type="ECO:0000256" key="5">
    <source>
        <dbReference type="ARBA" id="ARBA00024045"/>
    </source>
</evidence>
<dbReference type="Gene3D" id="3.30.70.100">
    <property type="match status" value="1"/>
</dbReference>
<dbReference type="Pfam" id="PF00403">
    <property type="entry name" value="HMA"/>
    <property type="match status" value="1"/>
</dbReference>
<comment type="similarity">
    <text evidence="5">Belongs to the HIPP family.</text>
</comment>
<evidence type="ECO:0000256" key="2">
    <source>
        <dbReference type="ARBA" id="ARBA00022723"/>
    </source>
</evidence>
<keyword evidence="3" id="KW-0449">Lipoprotein</keyword>